<protein>
    <recommendedName>
        <fullName evidence="2">3-methyl-2-oxobutanoate dehydrogenase (2-methylpropanoyl-transferring)</fullName>
        <ecNumber evidence="2">1.2.4.4</ecNumber>
    </recommendedName>
</protein>
<keyword evidence="7" id="KW-1185">Reference proteome</keyword>
<comment type="cofactor">
    <cofactor evidence="1">
        <name>thiamine diphosphate</name>
        <dbReference type="ChEBI" id="CHEBI:58937"/>
    </cofactor>
</comment>
<evidence type="ECO:0000256" key="3">
    <source>
        <dbReference type="ARBA" id="ARBA00023002"/>
    </source>
</evidence>
<dbReference type="SUPFAM" id="SSF52518">
    <property type="entry name" value="Thiamin diphosphate-binding fold (THDP-binding)"/>
    <property type="match status" value="1"/>
</dbReference>
<evidence type="ECO:0000259" key="5">
    <source>
        <dbReference type="SMART" id="SM00861"/>
    </source>
</evidence>
<comment type="caution">
    <text evidence="6">The sequence shown here is derived from an EMBL/GenBank/DDBJ whole genome shotgun (WGS) entry which is preliminary data.</text>
</comment>
<dbReference type="EMBL" id="JACSPY010000012">
    <property type="protein sequence ID" value="MBD8021398.1"/>
    <property type="molecule type" value="Genomic_DNA"/>
</dbReference>
<dbReference type="InterPro" id="IPR005475">
    <property type="entry name" value="Transketolase-like_Pyr-bd"/>
</dbReference>
<evidence type="ECO:0000313" key="6">
    <source>
        <dbReference type="EMBL" id="MBD8021398.1"/>
    </source>
</evidence>
<dbReference type="PANTHER" id="PTHR42980:SF1">
    <property type="entry name" value="2-OXOISOVALERATE DEHYDROGENASE SUBUNIT BETA, MITOCHONDRIAL"/>
    <property type="match status" value="1"/>
</dbReference>
<evidence type="ECO:0000256" key="1">
    <source>
        <dbReference type="ARBA" id="ARBA00001964"/>
    </source>
</evidence>
<dbReference type="PANTHER" id="PTHR42980">
    <property type="entry name" value="2-OXOISOVALERATE DEHYDROGENASE SUBUNIT BETA-RELATED"/>
    <property type="match status" value="1"/>
</dbReference>
<feature type="region of interest" description="Disordered" evidence="4">
    <location>
        <begin position="1"/>
        <end position="22"/>
    </location>
</feature>
<dbReference type="Pfam" id="PF02779">
    <property type="entry name" value="Transket_pyr"/>
    <property type="match status" value="1"/>
</dbReference>
<dbReference type="InterPro" id="IPR029061">
    <property type="entry name" value="THDP-binding"/>
</dbReference>
<dbReference type="Pfam" id="PF02780">
    <property type="entry name" value="Transketolase_C"/>
    <property type="match status" value="1"/>
</dbReference>
<reference evidence="6 7" key="1">
    <citation type="submission" date="2020-08" db="EMBL/GenBank/DDBJ databases">
        <title>A Genomic Blueprint of the Chicken Gut Microbiome.</title>
        <authorList>
            <person name="Gilroy R."/>
            <person name="Ravi A."/>
            <person name="Getino M."/>
            <person name="Pursley I."/>
            <person name="Horton D.L."/>
            <person name="Alikhan N.-F."/>
            <person name="Baker D."/>
            <person name="Gharbi K."/>
            <person name="Hall N."/>
            <person name="Watson M."/>
            <person name="Adriaenssens E.M."/>
            <person name="Foster-Nyarko E."/>
            <person name="Jarju S."/>
            <person name="Secka A."/>
            <person name="Antonio M."/>
            <person name="Oren A."/>
            <person name="Chaudhuri R."/>
            <person name="La Ragione R.M."/>
            <person name="Hildebrand F."/>
            <person name="Pallen M.J."/>
        </authorList>
    </citation>
    <scope>NUCLEOTIDE SEQUENCE [LARGE SCALE GENOMIC DNA]</scope>
    <source>
        <strain evidence="6 7">Re57</strain>
    </source>
</reference>
<evidence type="ECO:0000256" key="2">
    <source>
        <dbReference type="ARBA" id="ARBA00012277"/>
    </source>
</evidence>
<dbReference type="Proteomes" id="UP000651517">
    <property type="component" value="Unassembled WGS sequence"/>
</dbReference>
<dbReference type="CDD" id="cd07036">
    <property type="entry name" value="TPP_PYR_E1-PDHc-beta_like"/>
    <property type="match status" value="1"/>
</dbReference>
<dbReference type="SMART" id="SM00861">
    <property type="entry name" value="Transket_pyr"/>
    <property type="match status" value="1"/>
</dbReference>
<sequence>MTAQMTSGTQAGAGTQASAGTQANTASGEATAAAARAVSMTTALNTALRDALAADDSVVVYGEDVGRLGGVFRVTDGLREKFGAERVWDSPLAESGIIGTAVGMAMAGMRPVVEMQFDAFSYPAFEQIVSHVAKMRNRTRGQVELPIVIRIPCAGDIGGVEHHSDSSEAYWCATPGLTVVTPSNPADAYSMLREAIASPDPIIFMEPKSRYWSKDTLTLPVQTASMYEAQVVREGSDVTLLSYGPTVRTALATAEAGAEEGVSIEVIDLRSLSPFDDATVAASVAKTSRAAVLHEAAQFCGYGAEVAARVTERCFTSLAAPVLRITGFDVPFPAPKLEEFYLPTPDRILDALDKWEWEL</sequence>
<name>A0ABR8WWE8_9MICO</name>
<evidence type="ECO:0000256" key="4">
    <source>
        <dbReference type="SAM" id="MobiDB-lite"/>
    </source>
</evidence>
<gene>
    <name evidence="6" type="ORF">H9634_11470</name>
</gene>
<dbReference type="InterPro" id="IPR009014">
    <property type="entry name" value="Transketo_C/PFOR_II"/>
</dbReference>
<dbReference type="EC" id="1.2.4.4" evidence="2"/>
<feature type="domain" description="Transketolase-like pyrimidine-binding" evidence="5">
    <location>
        <begin position="38"/>
        <end position="213"/>
    </location>
</feature>
<dbReference type="Gene3D" id="3.40.50.920">
    <property type="match status" value="1"/>
</dbReference>
<dbReference type="RefSeq" id="WP_191726781.1">
    <property type="nucleotide sequence ID" value="NZ_JACSPY010000012.1"/>
</dbReference>
<dbReference type="InterPro" id="IPR033248">
    <property type="entry name" value="Transketolase_C"/>
</dbReference>
<evidence type="ECO:0000313" key="7">
    <source>
        <dbReference type="Proteomes" id="UP000651517"/>
    </source>
</evidence>
<organism evidence="6 7">
    <name type="scientific">Brevibacterium gallinarum</name>
    <dbReference type="NCBI Taxonomy" id="2762220"/>
    <lineage>
        <taxon>Bacteria</taxon>
        <taxon>Bacillati</taxon>
        <taxon>Actinomycetota</taxon>
        <taxon>Actinomycetes</taxon>
        <taxon>Micrococcales</taxon>
        <taxon>Brevibacteriaceae</taxon>
        <taxon>Brevibacterium</taxon>
    </lineage>
</organism>
<keyword evidence="3" id="KW-0560">Oxidoreductase</keyword>
<proteinExistence type="predicted"/>
<dbReference type="Gene3D" id="3.40.50.970">
    <property type="match status" value="1"/>
</dbReference>
<accession>A0ABR8WWE8</accession>
<dbReference type="SUPFAM" id="SSF52922">
    <property type="entry name" value="TK C-terminal domain-like"/>
    <property type="match status" value="1"/>
</dbReference>